<organism evidence="6 7">
    <name type="scientific">Paenibacillus roseus</name>
    <dbReference type="NCBI Taxonomy" id="2798579"/>
    <lineage>
        <taxon>Bacteria</taxon>
        <taxon>Bacillati</taxon>
        <taxon>Bacillota</taxon>
        <taxon>Bacilli</taxon>
        <taxon>Bacillales</taxon>
        <taxon>Paenibacillaceae</taxon>
        <taxon>Paenibacillus</taxon>
    </lineage>
</organism>
<dbReference type="InterPro" id="IPR007300">
    <property type="entry name" value="CidB/LrgB"/>
</dbReference>
<dbReference type="AlphaFoldDB" id="A0A934MVS2"/>
<evidence type="ECO:0000313" key="7">
    <source>
        <dbReference type="Proteomes" id="UP000640274"/>
    </source>
</evidence>
<protein>
    <submittedName>
        <fullName evidence="6">LrgB family protein</fullName>
    </submittedName>
</protein>
<feature type="transmembrane region" description="Helical" evidence="5">
    <location>
        <begin position="93"/>
        <end position="116"/>
    </location>
</feature>
<evidence type="ECO:0000256" key="4">
    <source>
        <dbReference type="ARBA" id="ARBA00023136"/>
    </source>
</evidence>
<comment type="subcellular location">
    <subcellularLocation>
        <location evidence="1">Membrane</location>
        <topology evidence="1">Multi-pass membrane protein</topology>
    </subcellularLocation>
</comment>
<dbReference type="EMBL" id="JAELUP010000072">
    <property type="protein sequence ID" value="MBJ6362412.1"/>
    <property type="molecule type" value="Genomic_DNA"/>
</dbReference>
<evidence type="ECO:0000313" key="6">
    <source>
        <dbReference type="EMBL" id="MBJ6362412.1"/>
    </source>
</evidence>
<dbReference type="GO" id="GO:0016020">
    <property type="term" value="C:membrane"/>
    <property type="evidence" value="ECO:0007669"/>
    <property type="project" value="UniProtKB-SubCell"/>
</dbReference>
<sequence length="228" mass="24104">MNSDVFNNMPLFGMTVTVLFYTLAQLINHRLRWLNPLFLTAGSLMLLLLVFKIPYTSYRAGGDIITFFLGPATVALAVPFYKNATKLKGQIIPIAAGVAAGAVSGLLSVWVLSSLFSASRDTLSSMLPKSVTTPVAIEIARTLGGTPELAGVFTVLTGLLGSMIGPQLLKLCRIRSDTAVGTAMGTAAHGIGTARILRDSELQGGISGFAMGLSSMLTPLLCIPLAWW</sequence>
<keyword evidence="3 5" id="KW-1133">Transmembrane helix</keyword>
<evidence type="ECO:0000256" key="1">
    <source>
        <dbReference type="ARBA" id="ARBA00004141"/>
    </source>
</evidence>
<dbReference type="Pfam" id="PF04172">
    <property type="entry name" value="LrgB"/>
    <property type="match status" value="1"/>
</dbReference>
<gene>
    <name evidence="6" type="ORF">JFN88_14190</name>
</gene>
<keyword evidence="7" id="KW-1185">Reference proteome</keyword>
<evidence type="ECO:0000256" key="2">
    <source>
        <dbReference type="ARBA" id="ARBA00022692"/>
    </source>
</evidence>
<feature type="transmembrane region" description="Helical" evidence="5">
    <location>
        <begin position="6"/>
        <end position="24"/>
    </location>
</feature>
<reference evidence="6" key="1">
    <citation type="submission" date="2020-12" db="EMBL/GenBank/DDBJ databases">
        <authorList>
            <person name="Huq M.A."/>
        </authorList>
    </citation>
    <scope>NUCLEOTIDE SEQUENCE</scope>
    <source>
        <strain evidence="6">MAHUQ-46</strain>
    </source>
</reference>
<accession>A0A934MVS2</accession>
<feature type="transmembrane region" description="Helical" evidence="5">
    <location>
        <begin position="36"/>
        <end position="58"/>
    </location>
</feature>
<feature type="transmembrane region" description="Helical" evidence="5">
    <location>
        <begin position="205"/>
        <end position="227"/>
    </location>
</feature>
<evidence type="ECO:0000256" key="3">
    <source>
        <dbReference type="ARBA" id="ARBA00022989"/>
    </source>
</evidence>
<keyword evidence="2 5" id="KW-0812">Transmembrane</keyword>
<dbReference type="Proteomes" id="UP000640274">
    <property type="component" value="Unassembled WGS sequence"/>
</dbReference>
<dbReference type="PANTHER" id="PTHR30249:SF0">
    <property type="entry name" value="PLASTIDAL GLYCOLATE_GLYCERATE TRANSLOCATOR 1, CHLOROPLASTIC"/>
    <property type="match status" value="1"/>
</dbReference>
<dbReference type="PANTHER" id="PTHR30249">
    <property type="entry name" value="PUTATIVE SEROTONIN TRANSPORTER"/>
    <property type="match status" value="1"/>
</dbReference>
<comment type="caution">
    <text evidence="6">The sequence shown here is derived from an EMBL/GenBank/DDBJ whole genome shotgun (WGS) entry which is preliminary data.</text>
</comment>
<feature type="transmembrane region" description="Helical" evidence="5">
    <location>
        <begin position="64"/>
        <end position="81"/>
    </location>
</feature>
<keyword evidence="4 5" id="KW-0472">Membrane</keyword>
<dbReference type="RefSeq" id="WP_199019957.1">
    <property type="nucleotide sequence ID" value="NZ_JAELUP010000072.1"/>
</dbReference>
<name>A0A934MVS2_9BACL</name>
<proteinExistence type="predicted"/>
<evidence type="ECO:0000256" key="5">
    <source>
        <dbReference type="SAM" id="Phobius"/>
    </source>
</evidence>